<feature type="non-terminal residue" evidence="1">
    <location>
        <position position="74"/>
    </location>
</feature>
<sequence>MVNKFDSVLKVSRLGPVGNRPRPMKIITSSPELVADVLRECRKPENTNYRLYSDRTNMQREYMARLKQELASRT</sequence>
<protein>
    <submittedName>
        <fullName evidence="1">Uncharacterized protein</fullName>
    </submittedName>
</protein>
<dbReference type="AlphaFoldDB" id="A0ABD2N547"/>
<keyword evidence="2" id="KW-1185">Reference proteome</keyword>
<evidence type="ECO:0000313" key="2">
    <source>
        <dbReference type="Proteomes" id="UP001516400"/>
    </source>
</evidence>
<dbReference type="EMBL" id="JABFTP020000062">
    <property type="protein sequence ID" value="KAL3273682.1"/>
    <property type="molecule type" value="Genomic_DNA"/>
</dbReference>
<accession>A0ABD2N547</accession>
<evidence type="ECO:0000313" key="1">
    <source>
        <dbReference type="EMBL" id="KAL3273682.1"/>
    </source>
</evidence>
<dbReference type="Proteomes" id="UP001516400">
    <property type="component" value="Unassembled WGS sequence"/>
</dbReference>
<name>A0ABD2N547_9CUCU</name>
<comment type="caution">
    <text evidence="1">The sequence shown here is derived from an EMBL/GenBank/DDBJ whole genome shotgun (WGS) entry which is preliminary data.</text>
</comment>
<organism evidence="1 2">
    <name type="scientific">Cryptolaemus montrouzieri</name>
    <dbReference type="NCBI Taxonomy" id="559131"/>
    <lineage>
        <taxon>Eukaryota</taxon>
        <taxon>Metazoa</taxon>
        <taxon>Ecdysozoa</taxon>
        <taxon>Arthropoda</taxon>
        <taxon>Hexapoda</taxon>
        <taxon>Insecta</taxon>
        <taxon>Pterygota</taxon>
        <taxon>Neoptera</taxon>
        <taxon>Endopterygota</taxon>
        <taxon>Coleoptera</taxon>
        <taxon>Polyphaga</taxon>
        <taxon>Cucujiformia</taxon>
        <taxon>Coccinelloidea</taxon>
        <taxon>Coccinellidae</taxon>
        <taxon>Scymninae</taxon>
        <taxon>Scymnini</taxon>
        <taxon>Cryptolaemus</taxon>
    </lineage>
</organism>
<gene>
    <name evidence="1" type="ORF">HHI36_015112</name>
</gene>
<proteinExistence type="predicted"/>
<reference evidence="1 2" key="1">
    <citation type="journal article" date="2021" name="BMC Biol.">
        <title>Horizontally acquired antibacterial genes associated with adaptive radiation of ladybird beetles.</title>
        <authorList>
            <person name="Li H.S."/>
            <person name="Tang X.F."/>
            <person name="Huang Y.H."/>
            <person name="Xu Z.Y."/>
            <person name="Chen M.L."/>
            <person name="Du X.Y."/>
            <person name="Qiu B.Y."/>
            <person name="Chen P.T."/>
            <person name="Zhang W."/>
            <person name="Slipinski A."/>
            <person name="Escalona H.E."/>
            <person name="Waterhouse R.M."/>
            <person name="Zwick A."/>
            <person name="Pang H."/>
        </authorList>
    </citation>
    <scope>NUCLEOTIDE SEQUENCE [LARGE SCALE GENOMIC DNA]</scope>
    <source>
        <strain evidence="1">SYSU2018</strain>
    </source>
</reference>